<reference evidence="3 5" key="2">
    <citation type="submission" date="2020-08" db="EMBL/GenBank/DDBJ databases">
        <title>Sequencing the genomes of 1000 actinobacteria strains.</title>
        <authorList>
            <person name="Klenk H.-P."/>
        </authorList>
    </citation>
    <scope>NUCLEOTIDE SEQUENCE [LARGE SCALE GENOMIC DNA]</scope>
    <source>
        <strain evidence="3 5">DSM 21065</strain>
    </source>
</reference>
<protein>
    <recommendedName>
        <fullName evidence="6">Integral membrane protein</fullName>
    </recommendedName>
</protein>
<feature type="transmembrane region" description="Helical" evidence="1">
    <location>
        <begin position="127"/>
        <end position="144"/>
    </location>
</feature>
<gene>
    <name evidence="3" type="ORF">BJ997_001192</name>
    <name evidence="2" type="ORF">GY21_17695</name>
</gene>
<evidence type="ECO:0008006" key="6">
    <source>
        <dbReference type="Google" id="ProtNLM"/>
    </source>
</evidence>
<feature type="transmembrane region" description="Helical" evidence="1">
    <location>
        <begin position="98"/>
        <end position="121"/>
    </location>
</feature>
<keyword evidence="1" id="KW-0472">Membrane</keyword>
<comment type="caution">
    <text evidence="2">The sequence shown here is derived from an EMBL/GenBank/DDBJ whole genome shotgun (WGS) entry which is preliminary data.</text>
</comment>
<dbReference type="RefSeq" id="WP_035838980.1">
    <property type="nucleotide sequence ID" value="NZ_JACHBQ010000001.1"/>
</dbReference>
<dbReference type="EMBL" id="JPXF01000099">
    <property type="protein sequence ID" value="KGJ72094.1"/>
    <property type="molecule type" value="Genomic_DNA"/>
</dbReference>
<evidence type="ECO:0000313" key="5">
    <source>
        <dbReference type="Proteomes" id="UP000561726"/>
    </source>
</evidence>
<feature type="transmembrane region" description="Helical" evidence="1">
    <location>
        <begin position="32"/>
        <end position="51"/>
    </location>
</feature>
<reference evidence="2 4" key="1">
    <citation type="submission" date="2014-08" db="EMBL/GenBank/DDBJ databases">
        <authorList>
            <person name="Sisinthy S."/>
        </authorList>
    </citation>
    <scope>NUCLEOTIDE SEQUENCE [LARGE SCALE GENOMIC DNA]</scope>
    <source>
        <strain evidence="2 4">RuG17</strain>
    </source>
</reference>
<feature type="transmembrane region" description="Helical" evidence="1">
    <location>
        <begin position="57"/>
        <end position="77"/>
    </location>
</feature>
<dbReference type="AlphaFoldDB" id="A0A099J103"/>
<name>A0A099J103_9MICO</name>
<organism evidence="2 4">
    <name type="scientific">Cryobacterium roopkundense</name>
    <dbReference type="NCBI Taxonomy" id="1001240"/>
    <lineage>
        <taxon>Bacteria</taxon>
        <taxon>Bacillati</taxon>
        <taxon>Actinomycetota</taxon>
        <taxon>Actinomycetes</taxon>
        <taxon>Micrococcales</taxon>
        <taxon>Microbacteriaceae</taxon>
        <taxon>Cryobacterium</taxon>
    </lineage>
</organism>
<dbReference type="Proteomes" id="UP000561726">
    <property type="component" value="Unassembled WGS sequence"/>
</dbReference>
<dbReference type="EMBL" id="JACHBQ010000001">
    <property type="protein sequence ID" value="MBB5640644.1"/>
    <property type="molecule type" value="Genomic_DNA"/>
</dbReference>
<evidence type="ECO:0000313" key="2">
    <source>
        <dbReference type="EMBL" id="KGJ72094.1"/>
    </source>
</evidence>
<proteinExistence type="predicted"/>
<keyword evidence="1" id="KW-1133">Transmembrane helix</keyword>
<dbReference type="OrthoDB" id="5193366at2"/>
<evidence type="ECO:0000256" key="1">
    <source>
        <dbReference type="SAM" id="Phobius"/>
    </source>
</evidence>
<keyword evidence="1" id="KW-0812">Transmembrane</keyword>
<evidence type="ECO:0000313" key="3">
    <source>
        <dbReference type="EMBL" id="MBB5640644.1"/>
    </source>
</evidence>
<dbReference type="STRING" id="1001240.GY21_17695"/>
<evidence type="ECO:0000313" key="4">
    <source>
        <dbReference type="Proteomes" id="UP000029864"/>
    </source>
</evidence>
<keyword evidence="4" id="KW-1185">Reference proteome</keyword>
<sequence>MPDSSSPRLPRWLRSTEELPVARSRSRISSYLYGNILVLAAVFASTPDSILNWSAEVVVAATTLTTFLAHVVAHGVAQQLGRTDEDAQLHLRRELRDAVPILTSGTLPIVMLTLGALTILPPAVAELSAALILVVRIALTGILVERMSHNKLSLGVVWTGIALAGLSLVIVALKQLLIH</sequence>
<dbReference type="Proteomes" id="UP000029864">
    <property type="component" value="Unassembled WGS sequence"/>
</dbReference>
<dbReference type="eggNOG" id="ENOG5032SRW">
    <property type="taxonomic scope" value="Bacteria"/>
</dbReference>
<feature type="transmembrane region" description="Helical" evidence="1">
    <location>
        <begin position="156"/>
        <end position="178"/>
    </location>
</feature>
<accession>A0A099J103</accession>